<sequence length="77" mass="8902">MHGFGVCRFANRHWYEGAWREGIRQGLGMYRFRNGETQSGHRQNGLLDIPSAQNTTHLISSIAIYHYKVLNVVQEAR</sequence>
<proteinExistence type="predicted"/>
<dbReference type="AlphaFoldDB" id="V4SCX2"/>
<dbReference type="GO" id="GO:0016020">
    <property type="term" value="C:membrane"/>
    <property type="evidence" value="ECO:0007669"/>
    <property type="project" value="UniProtKB-ARBA"/>
</dbReference>
<dbReference type="InterPro" id="IPR003409">
    <property type="entry name" value="MORN"/>
</dbReference>
<evidence type="ECO:0000313" key="2">
    <source>
        <dbReference type="EMBL" id="ESR34811.1"/>
    </source>
</evidence>
<dbReference type="OMA" id="QIYPRSS"/>
<keyword evidence="3" id="KW-1185">Reference proteome</keyword>
<dbReference type="Pfam" id="PF02493">
    <property type="entry name" value="MORN"/>
    <property type="match status" value="2"/>
</dbReference>
<accession>V4SCX2</accession>
<keyword evidence="1" id="KW-0677">Repeat</keyword>
<dbReference type="STRING" id="85681.V4SCX2"/>
<name>V4SCX2_CITCL</name>
<gene>
    <name evidence="2" type="ORF">CICLE_v10007199mg</name>
</gene>
<dbReference type="eggNOG" id="KOG0231">
    <property type="taxonomic scope" value="Eukaryota"/>
</dbReference>
<dbReference type="Gene3D" id="2.20.110.10">
    <property type="entry name" value="Histone H3 K4-specific methyltransferase SET7/9 N-terminal domain"/>
    <property type="match status" value="1"/>
</dbReference>
<dbReference type="InParanoid" id="V4SCX2"/>
<organism evidence="2 3">
    <name type="scientific">Citrus clementina</name>
    <name type="common">Clementine</name>
    <name type="synonym">Citrus deliciosa x Citrus sinensis</name>
    <dbReference type="NCBI Taxonomy" id="85681"/>
    <lineage>
        <taxon>Eukaryota</taxon>
        <taxon>Viridiplantae</taxon>
        <taxon>Streptophyta</taxon>
        <taxon>Embryophyta</taxon>
        <taxon>Tracheophyta</taxon>
        <taxon>Spermatophyta</taxon>
        <taxon>Magnoliopsida</taxon>
        <taxon>eudicotyledons</taxon>
        <taxon>Gunneridae</taxon>
        <taxon>Pentapetalae</taxon>
        <taxon>rosids</taxon>
        <taxon>malvids</taxon>
        <taxon>Sapindales</taxon>
        <taxon>Rutaceae</taxon>
        <taxon>Aurantioideae</taxon>
        <taxon>Citrus</taxon>
    </lineage>
</organism>
<reference evidence="2 3" key="1">
    <citation type="submission" date="2013-10" db="EMBL/GenBank/DDBJ databases">
        <authorList>
            <consortium name="International Citrus Genome Consortium"/>
            <person name="Jenkins J."/>
            <person name="Schmutz J."/>
            <person name="Prochnik S."/>
            <person name="Rokhsar D."/>
            <person name="Gmitter F."/>
            <person name="Ollitrault P."/>
            <person name="Machado M."/>
            <person name="Talon M."/>
            <person name="Wincker P."/>
            <person name="Jaillon O."/>
            <person name="Morgante M."/>
        </authorList>
    </citation>
    <scope>NUCLEOTIDE SEQUENCE</scope>
    <source>
        <strain evidence="3">cv. Clemenules</strain>
    </source>
</reference>
<dbReference type="EMBL" id="KI537036">
    <property type="protein sequence ID" value="ESR34811.1"/>
    <property type="molecule type" value="Genomic_DNA"/>
</dbReference>
<dbReference type="SUPFAM" id="SSF82185">
    <property type="entry name" value="Histone H3 K4-specific methyltransferase SET7/9 N-terminal domain"/>
    <property type="match status" value="1"/>
</dbReference>
<protein>
    <submittedName>
        <fullName evidence="2">Uncharacterized protein</fullName>
    </submittedName>
</protein>
<dbReference type="Proteomes" id="UP000030687">
    <property type="component" value="Unassembled WGS sequence"/>
</dbReference>
<evidence type="ECO:0000313" key="3">
    <source>
        <dbReference type="Proteomes" id="UP000030687"/>
    </source>
</evidence>
<dbReference type="KEGG" id="cic:CICLE_v10007199mg"/>
<dbReference type="Gramene" id="ESR34811">
    <property type="protein sequence ID" value="ESR34811"/>
    <property type="gene ID" value="CICLE_v10007199mg"/>
</dbReference>
<evidence type="ECO:0000256" key="1">
    <source>
        <dbReference type="ARBA" id="ARBA00022737"/>
    </source>
</evidence>